<dbReference type="PROSITE" id="PS50240">
    <property type="entry name" value="TRYPSIN_DOM"/>
    <property type="match status" value="1"/>
</dbReference>
<feature type="disulfide bond" evidence="2">
    <location>
        <begin position="310"/>
        <end position="325"/>
    </location>
</feature>
<dbReference type="GO" id="GO:0004252">
    <property type="term" value="F:serine-type endopeptidase activity"/>
    <property type="evidence" value="ECO:0007669"/>
    <property type="project" value="InterPro"/>
</dbReference>
<accession>A0A2T7PGX4</accession>
<dbReference type="GO" id="GO:0016020">
    <property type="term" value="C:membrane"/>
    <property type="evidence" value="ECO:0007669"/>
    <property type="project" value="InterPro"/>
</dbReference>
<feature type="disulfide bond" evidence="2">
    <location>
        <begin position="152"/>
        <end position="170"/>
    </location>
</feature>
<dbReference type="EMBL" id="PZQS01000004">
    <property type="protein sequence ID" value="PVD32640.1"/>
    <property type="molecule type" value="Genomic_DNA"/>
</dbReference>
<organism evidence="7 8">
    <name type="scientific">Pomacea canaliculata</name>
    <name type="common">Golden apple snail</name>
    <dbReference type="NCBI Taxonomy" id="400727"/>
    <lineage>
        <taxon>Eukaryota</taxon>
        <taxon>Metazoa</taxon>
        <taxon>Spiralia</taxon>
        <taxon>Lophotrochozoa</taxon>
        <taxon>Mollusca</taxon>
        <taxon>Gastropoda</taxon>
        <taxon>Caenogastropoda</taxon>
        <taxon>Architaenioglossa</taxon>
        <taxon>Ampullarioidea</taxon>
        <taxon>Ampullariidae</taxon>
        <taxon>Pomacea</taxon>
    </lineage>
</organism>
<dbReference type="InterPro" id="IPR033116">
    <property type="entry name" value="TRYPSIN_SER"/>
</dbReference>
<dbReference type="Gene3D" id="4.10.400.10">
    <property type="entry name" value="Low-density Lipoprotein Receptor"/>
    <property type="match status" value="6"/>
</dbReference>
<dbReference type="SMART" id="SM00020">
    <property type="entry name" value="Tryp_SPc"/>
    <property type="match status" value="1"/>
</dbReference>
<dbReference type="SUPFAM" id="SSF50494">
    <property type="entry name" value="Trypsin-like serine proteases"/>
    <property type="match status" value="1"/>
</dbReference>
<dbReference type="InterPro" id="IPR002172">
    <property type="entry name" value="LDrepeatLR_classA_rpt"/>
</dbReference>
<keyword evidence="8" id="KW-1185">Reference proteome</keyword>
<dbReference type="AlphaFoldDB" id="A0A2T7PGX4"/>
<dbReference type="SUPFAM" id="SSF57424">
    <property type="entry name" value="LDL receptor-like module"/>
    <property type="match status" value="6"/>
</dbReference>
<dbReference type="PROSITE" id="PS01209">
    <property type="entry name" value="LDLRA_1"/>
    <property type="match status" value="1"/>
</dbReference>
<evidence type="ECO:0000256" key="4">
    <source>
        <dbReference type="SAM" id="MobiDB-lite"/>
    </source>
</evidence>
<comment type="caution">
    <text evidence="7">The sequence shown here is derived from an EMBL/GenBank/DDBJ whole genome shotgun (WGS) entry which is preliminary data.</text>
</comment>
<dbReference type="Pfam" id="PF00089">
    <property type="entry name" value="Trypsin"/>
    <property type="match status" value="1"/>
</dbReference>
<evidence type="ECO:0000256" key="1">
    <source>
        <dbReference type="ARBA" id="ARBA00023157"/>
    </source>
</evidence>
<dbReference type="PANTHER" id="PTHR24252:SF16">
    <property type="entry name" value="TRANSMEMBRANE SERINE PROTEASE 15"/>
    <property type="match status" value="1"/>
</dbReference>
<dbReference type="InterPro" id="IPR009003">
    <property type="entry name" value="Peptidase_S1_PA"/>
</dbReference>
<dbReference type="SMART" id="SM00192">
    <property type="entry name" value="LDLa"/>
    <property type="match status" value="6"/>
</dbReference>
<evidence type="ECO:0000256" key="5">
    <source>
        <dbReference type="SAM" id="Phobius"/>
    </source>
</evidence>
<dbReference type="Proteomes" id="UP000245119">
    <property type="component" value="Linkage Group LG4"/>
</dbReference>
<dbReference type="PROSITE" id="PS00135">
    <property type="entry name" value="TRYPSIN_SER"/>
    <property type="match status" value="1"/>
</dbReference>
<feature type="disulfide bond" evidence="2">
    <location>
        <begin position="201"/>
        <end position="216"/>
    </location>
</feature>
<feature type="disulfide bond" evidence="2">
    <location>
        <begin position="238"/>
        <end position="253"/>
    </location>
</feature>
<sequence>MLSRLDAKHTALMPRRERNNNAEFSVFDVAEVETGVREKHEDRSATASALPPATPSAGAALTPVNKLWVTLTPHVLKVIIIVLLVAIVIGLVAVLTLVGINISIILARPNVTELPESTTFVITTSIESSSAIITKETSPLPTSSTNCNEFRCGSGECVAMRYLCDGFPDCKDGSDEGIGCACGNGQWQCKNGQCVNATAKCDQHYDCMDKSDEYSCEDCSGFQCDNGICLWDGYRGRCDQVFDCSDLSDEMECPPKFGTIKCKNNVQILQQQWCDGIDHCGDNSDETNCKCNRAKRPCADGTCLTRAWFCDGFPDCIDGSDEHNCSKCEATQFQCLNSKCLDPSAVCNGYEDCLTGEDEQNCFSVKQGGSKELLVIYAGQEYAVCSDVWSTGIAEQVCNNIGQQHMSDWQEIKPTESWRLFVALKNSAEGAVTSNLEIRKSCFSGQVISISCQKQECGERQVSFLQSFVLGGQIAAPGKWPWMASLLYLGKMLCGATLIHPQWLLTAAHCITSAVSRNYDLTKAPFYFDVILGSVHKLGQSPDGTPYRIRVSKILLSPHVNVSDYGTVDWDMALIKLSVAVNLSSYIQPVCLPHALQETPVGLICYLAGWGITNDQQVSLLFCHSGGVPGVFAGHTRLRIWEDGACANNTIPPESPINLKSTFCASGIPAAVPSGCQGDSGGPLMCFSSGHRWVVAGIMSQGSTTCGTYSRFYRANRFARVSTSVNWIRQQVGEL</sequence>
<dbReference type="InterPro" id="IPR023415">
    <property type="entry name" value="LDLR_class-A_CS"/>
</dbReference>
<evidence type="ECO:0000256" key="2">
    <source>
        <dbReference type="PROSITE-ProRule" id="PRU00124"/>
    </source>
</evidence>
<dbReference type="InterPro" id="IPR043504">
    <property type="entry name" value="Peptidase_S1_PA_chymotrypsin"/>
</dbReference>
<comment type="caution">
    <text evidence="2">Lacks conserved residue(s) required for the propagation of feature annotation.</text>
</comment>
<dbReference type="PROSITE" id="PS00134">
    <property type="entry name" value="TRYPSIN_HIS"/>
    <property type="match status" value="1"/>
</dbReference>
<keyword evidence="5" id="KW-1133">Transmembrane helix</keyword>
<dbReference type="PROSITE" id="PS50068">
    <property type="entry name" value="LDLRA_2"/>
    <property type="match status" value="6"/>
</dbReference>
<evidence type="ECO:0000259" key="6">
    <source>
        <dbReference type="PROSITE" id="PS50240"/>
    </source>
</evidence>
<dbReference type="InterPro" id="IPR001190">
    <property type="entry name" value="SRCR"/>
</dbReference>
<feature type="disulfide bond" evidence="2">
    <location>
        <begin position="347"/>
        <end position="362"/>
    </location>
</feature>
<dbReference type="CDD" id="cd00112">
    <property type="entry name" value="LDLa"/>
    <property type="match status" value="6"/>
</dbReference>
<dbReference type="CDD" id="cd00190">
    <property type="entry name" value="Tryp_SPc"/>
    <property type="match status" value="1"/>
</dbReference>
<feature type="disulfide bond" evidence="2">
    <location>
        <begin position="262"/>
        <end position="280"/>
    </location>
</feature>
<keyword evidence="3" id="KW-0645">Protease</keyword>
<dbReference type="PRINTS" id="PR00261">
    <property type="entry name" value="LDLRECEPTOR"/>
</dbReference>
<feature type="domain" description="Peptidase S1" evidence="6">
    <location>
        <begin position="469"/>
        <end position="733"/>
    </location>
</feature>
<evidence type="ECO:0000256" key="3">
    <source>
        <dbReference type="RuleBase" id="RU363034"/>
    </source>
</evidence>
<dbReference type="STRING" id="400727.A0A2T7PGX4"/>
<reference evidence="7 8" key="1">
    <citation type="submission" date="2018-04" db="EMBL/GenBank/DDBJ databases">
        <title>The genome of golden apple snail Pomacea canaliculata provides insight into stress tolerance and invasive adaptation.</title>
        <authorList>
            <person name="Liu C."/>
            <person name="Liu B."/>
            <person name="Ren Y."/>
            <person name="Zhang Y."/>
            <person name="Wang H."/>
            <person name="Li S."/>
            <person name="Jiang F."/>
            <person name="Yin L."/>
            <person name="Zhang G."/>
            <person name="Qian W."/>
            <person name="Fan W."/>
        </authorList>
    </citation>
    <scope>NUCLEOTIDE SEQUENCE [LARGE SCALE GENOMIC DNA]</scope>
    <source>
        <strain evidence="7">SZHN2017</strain>
        <tissue evidence="7">Muscle</tissue>
    </source>
</reference>
<keyword evidence="3" id="KW-0378">Hydrolase</keyword>
<keyword evidence="3" id="KW-0720">Serine protease</keyword>
<feature type="disulfide bond" evidence="2">
    <location>
        <begin position="189"/>
        <end position="207"/>
    </location>
</feature>
<dbReference type="Gene3D" id="2.40.10.10">
    <property type="entry name" value="Trypsin-like serine proteases"/>
    <property type="match status" value="1"/>
</dbReference>
<feature type="disulfide bond" evidence="2">
    <location>
        <begin position="274"/>
        <end position="289"/>
    </location>
</feature>
<evidence type="ECO:0000313" key="7">
    <source>
        <dbReference type="EMBL" id="PVD32640.1"/>
    </source>
</evidence>
<dbReference type="Pfam" id="PF15494">
    <property type="entry name" value="SRCR_2"/>
    <property type="match status" value="1"/>
</dbReference>
<keyword evidence="5" id="KW-0472">Membrane</keyword>
<dbReference type="Pfam" id="PF00057">
    <property type="entry name" value="Ldl_recept_a"/>
    <property type="match status" value="4"/>
</dbReference>
<feature type="compositionally biased region" description="Low complexity" evidence="4">
    <location>
        <begin position="45"/>
        <end position="57"/>
    </location>
</feature>
<feature type="disulfide bond" evidence="2">
    <location>
        <begin position="182"/>
        <end position="194"/>
    </location>
</feature>
<dbReference type="GO" id="GO:0006508">
    <property type="term" value="P:proteolysis"/>
    <property type="evidence" value="ECO:0007669"/>
    <property type="project" value="UniProtKB-KW"/>
</dbReference>
<gene>
    <name evidence="7" type="ORF">C0Q70_08084</name>
</gene>
<proteinExistence type="predicted"/>
<feature type="disulfide bond" evidence="2">
    <location>
        <begin position="298"/>
        <end position="316"/>
    </location>
</feature>
<feature type="disulfide bond" evidence="2">
    <location>
        <begin position="335"/>
        <end position="353"/>
    </location>
</feature>
<dbReference type="PANTHER" id="PTHR24252">
    <property type="entry name" value="ACROSIN-RELATED"/>
    <property type="match status" value="1"/>
</dbReference>
<keyword evidence="5" id="KW-0812">Transmembrane</keyword>
<dbReference type="InterPro" id="IPR018114">
    <property type="entry name" value="TRYPSIN_HIS"/>
</dbReference>
<feature type="transmembrane region" description="Helical" evidence="5">
    <location>
        <begin position="75"/>
        <end position="100"/>
    </location>
</feature>
<dbReference type="InterPro" id="IPR001254">
    <property type="entry name" value="Trypsin_dom"/>
</dbReference>
<evidence type="ECO:0000313" key="8">
    <source>
        <dbReference type="Proteomes" id="UP000245119"/>
    </source>
</evidence>
<keyword evidence="1 2" id="KW-1015">Disulfide bond</keyword>
<name>A0A2T7PGX4_POMCA</name>
<feature type="disulfide bond" evidence="2">
    <location>
        <begin position="328"/>
        <end position="340"/>
    </location>
</feature>
<dbReference type="OrthoDB" id="664115at2759"/>
<dbReference type="InterPro" id="IPR036055">
    <property type="entry name" value="LDL_receptor-like_sf"/>
</dbReference>
<protein>
    <recommendedName>
        <fullName evidence="6">Peptidase S1 domain-containing protein</fullName>
    </recommendedName>
</protein>
<feature type="region of interest" description="Disordered" evidence="4">
    <location>
        <begin position="37"/>
        <end position="57"/>
    </location>
</feature>
<feature type="disulfide bond" evidence="2">
    <location>
        <begin position="291"/>
        <end position="303"/>
    </location>
</feature>